<dbReference type="UniPathway" id="UPA00068">
    <property type="reaction ID" value="UER00171"/>
</dbReference>
<dbReference type="InterPro" id="IPR011607">
    <property type="entry name" value="MGS-like_dom"/>
</dbReference>
<comment type="subunit">
    <text evidence="18 19">Composed of two chains; the small (or glutamine) chain promotes the hydrolysis of glutamine to ammonia, which is used by the large (or ammonia) chain to synthesize carbamoyl phosphate. Tetramer of heterodimers (alpha,beta)4.</text>
</comment>
<keyword evidence="12" id="KW-0460">Magnesium</keyword>
<evidence type="ECO:0000256" key="17">
    <source>
        <dbReference type="ARBA" id="ARBA00057223"/>
    </source>
</evidence>
<organism evidence="22 23">
    <name type="scientific">Candidatus Palibaumannia cicadellinicola</name>
    <dbReference type="NCBI Taxonomy" id="186490"/>
    <lineage>
        <taxon>Bacteria</taxon>
        <taxon>Pseudomonadati</taxon>
        <taxon>Pseudomonadota</taxon>
        <taxon>Gammaproteobacteria</taxon>
        <taxon>Candidatus Palibaumannia</taxon>
    </lineage>
</organism>
<dbReference type="PATRIC" id="fig|186490.8.peg.477"/>
<feature type="binding site" evidence="19">
    <location>
        <position position="212"/>
    </location>
    <ligand>
        <name>ATP</name>
        <dbReference type="ChEBI" id="CHEBI:30616"/>
        <label>1</label>
    </ligand>
</feature>
<dbReference type="PROSITE" id="PS51855">
    <property type="entry name" value="MGS"/>
    <property type="match status" value="1"/>
</dbReference>
<feature type="binding site" evidence="19">
    <location>
        <position position="210"/>
    </location>
    <ligand>
        <name>ATP</name>
        <dbReference type="ChEBI" id="CHEBI:30616"/>
        <label>1</label>
    </ligand>
</feature>
<proteinExistence type="inferred from homology"/>
<feature type="binding site" evidence="19">
    <location>
        <position position="846"/>
    </location>
    <ligand>
        <name>Mn(2+)</name>
        <dbReference type="ChEBI" id="CHEBI:29035"/>
        <label>4</label>
    </ligand>
</feature>
<dbReference type="HAMAP" id="MF_01210_B">
    <property type="entry name" value="CPSase_L_chain_B"/>
    <property type="match status" value="1"/>
</dbReference>
<dbReference type="InterPro" id="IPR011761">
    <property type="entry name" value="ATP-grasp"/>
</dbReference>
<feature type="region of interest" description="Oligomerization domain" evidence="19">
    <location>
        <begin position="406"/>
        <end position="555"/>
    </location>
</feature>
<feature type="binding site" evidence="19">
    <location>
        <position position="301"/>
    </location>
    <ligand>
        <name>ATP</name>
        <dbReference type="ChEBI" id="CHEBI:30616"/>
        <label>1</label>
    </ligand>
</feature>
<dbReference type="InterPro" id="IPR036897">
    <property type="entry name" value="CarbamoylP_synth_lsu_oligo_sf"/>
</dbReference>
<feature type="binding site" evidence="19">
    <location>
        <position position="217"/>
    </location>
    <ligand>
        <name>ATP</name>
        <dbReference type="ChEBI" id="CHEBI:30616"/>
        <label>1</label>
    </ligand>
</feature>
<dbReference type="PROSITE" id="PS50975">
    <property type="entry name" value="ATP_GRASP"/>
    <property type="match status" value="2"/>
</dbReference>
<comment type="function">
    <text evidence="17 19">Large subunit of the glutamine-dependent carbamoyl phosphate synthetase (CPSase). CPSase catalyzes the formation of carbamoyl phosphate from the ammonia moiety of glutamine, carbonate, and phosphate donated by ATP, constituting the first step of 2 biosynthetic pathways, one leading to arginine and/or urea and the other to pyrimidine nucleotides. The large subunit (synthetase) binds the substrates ammonia (free or transferred from glutamine from the small subunit), hydrogencarbonate and ATP and carries out an ATP-coupled ligase reaction, activating hydrogencarbonate by forming carboxy phosphate which reacts with ammonia to form carbamoyl phosphate.</text>
</comment>
<dbReference type="GO" id="GO:0006526">
    <property type="term" value="P:L-arginine biosynthetic process"/>
    <property type="evidence" value="ECO:0007669"/>
    <property type="project" value="UniProtKB-UniRule"/>
</dbReference>
<evidence type="ECO:0000256" key="13">
    <source>
        <dbReference type="ARBA" id="ARBA00022975"/>
    </source>
</evidence>
<keyword evidence="7 19" id="KW-0028">Amino-acid biosynthesis</keyword>
<feature type="binding site" evidence="19">
    <location>
        <position position="757"/>
    </location>
    <ligand>
        <name>ATP</name>
        <dbReference type="ChEBI" id="CHEBI:30616"/>
        <label>2</label>
    </ligand>
</feature>
<dbReference type="Pfam" id="PF25596">
    <property type="entry name" value="CPSase_L_D1"/>
    <property type="match status" value="2"/>
</dbReference>
<dbReference type="GO" id="GO:0004087">
    <property type="term" value="F:carbamoyl-phosphate synthase (ammonia) activity"/>
    <property type="evidence" value="ECO:0007669"/>
    <property type="project" value="UniProtKB-EC"/>
</dbReference>
<dbReference type="GO" id="GO:0005737">
    <property type="term" value="C:cytoplasm"/>
    <property type="evidence" value="ECO:0007669"/>
    <property type="project" value="TreeGrafter"/>
</dbReference>
<dbReference type="FunFam" id="3.30.470.20:FF:000013">
    <property type="entry name" value="Carbamoyl-phosphate synthase large chain"/>
    <property type="match status" value="1"/>
</dbReference>
<dbReference type="PANTHER" id="PTHR11405:SF53">
    <property type="entry name" value="CARBAMOYL-PHOSPHATE SYNTHASE [AMMONIA], MITOCHONDRIAL"/>
    <property type="match status" value="1"/>
</dbReference>
<dbReference type="Gene3D" id="1.10.1030.10">
    <property type="entry name" value="Carbamoyl-phosphate synthetase, large subunit oligomerisation domain"/>
    <property type="match status" value="1"/>
</dbReference>
<feature type="binding site" evidence="19">
    <location>
        <position position="759"/>
    </location>
    <ligand>
        <name>ATP</name>
        <dbReference type="ChEBI" id="CHEBI:30616"/>
        <label>2</label>
    </ligand>
</feature>
<evidence type="ECO:0000259" key="21">
    <source>
        <dbReference type="PROSITE" id="PS51855"/>
    </source>
</evidence>
<comment type="catalytic activity">
    <reaction evidence="16 19">
        <text>hydrogencarbonate + L-glutamine + 2 ATP + H2O = carbamoyl phosphate + L-glutamate + 2 ADP + phosphate + 2 H(+)</text>
        <dbReference type="Rhea" id="RHEA:18633"/>
        <dbReference type="ChEBI" id="CHEBI:15377"/>
        <dbReference type="ChEBI" id="CHEBI:15378"/>
        <dbReference type="ChEBI" id="CHEBI:17544"/>
        <dbReference type="ChEBI" id="CHEBI:29985"/>
        <dbReference type="ChEBI" id="CHEBI:30616"/>
        <dbReference type="ChEBI" id="CHEBI:43474"/>
        <dbReference type="ChEBI" id="CHEBI:58228"/>
        <dbReference type="ChEBI" id="CHEBI:58359"/>
        <dbReference type="ChEBI" id="CHEBI:456216"/>
        <dbReference type="EC" id="6.3.5.5"/>
    </reaction>
</comment>
<dbReference type="RefSeq" id="WP_053097202.1">
    <property type="nucleotide sequence ID" value="NZ_CP011787.1"/>
</dbReference>
<keyword evidence="8" id="KW-0479">Metal-binding</keyword>
<feature type="binding site" evidence="19">
    <location>
        <position position="287"/>
    </location>
    <ligand>
        <name>Mn(2+)</name>
        <dbReference type="ChEBI" id="CHEBI:29035"/>
        <label>1</label>
    </ligand>
</feature>
<feature type="binding site" evidence="19">
    <location>
        <position position="243"/>
    </location>
    <ligand>
        <name>ATP</name>
        <dbReference type="ChEBI" id="CHEBI:30616"/>
        <label>1</label>
    </ligand>
</feature>
<dbReference type="FunFam" id="3.30.470.20:FF:000007">
    <property type="entry name" value="Carbamoyl-phosphate synthase large chain"/>
    <property type="match status" value="1"/>
</dbReference>
<protein>
    <recommendedName>
        <fullName evidence="19">Carbamoyl phosphate synthase large chain</fullName>
        <ecNumber evidence="19">6.3.4.16</ecNumber>
        <ecNumber evidence="19">6.3.5.5</ecNumber>
    </recommendedName>
    <alternativeName>
        <fullName evidence="19">Carbamoyl phosphate synthetase ammonia chain</fullName>
    </alternativeName>
</protein>
<feature type="region of interest" description="Allosteric domain" evidence="19">
    <location>
        <begin position="940"/>
        <end position="1085"/>
    </location>
</feature>
<comment type="similarity">
    <text evidence="4 19">Belongs to the CarB family.</text>
</comment>
<keyword evidence="10 19" id="KW-0547">Nucleotide-binding</keyword>
<dbReference type="PRINTS" id="PR00098">
    <property type="entry name" value="CPSASE"/>
</dbReference>
<feature type="binding site" evidence="19">
    <location>
        <position position="175"/>
    </location>
    <ligand>
        <name>ATP</name>
        <dbReference type="ChEBI" id="CHEBI:30616"/>
        <label>1</label>
    </ligand>
</feature>
<feature type="binding site" evidence="19">
    <location>
        <position position="844"/>
    </location>
    <ligand>
        <name>Mn(2+)</name>
        <dbReference type="ChEBI" id="CHEBI:29035"/>
        <label>3</label>
    </ligand>
</feature>
<feature type="binding site" evidence="19">
    <location>
        <position position="832"/>
    </location>
    <ligand>
        <name>ATP</name>
        <dbReference type="ChEBI" id="CHEBI:30616"/>
        <label>2</label>
    </ligand>
</feature>
<feature type="binding site" evidence="19">
    <location>
        <position position="301"/>
    </location>
    <ligand>
        <name>Mg(2+)</name>
        <dbReference type="ChEBI" id="CHEBI:18420"/>
        <label>2</label>
    </ligand>
</feature>
<feature type="binding site" evidence="19">
    <location>
        <position position="301"/>
    </location>
    <ligand>
        <name>Mn(2+)</name>
        <dbReference type="ChEBI" id="CHEBI:29035"/>
        <label>2</label>
    </ligand>
</feature>
<dbReference type="InterPro" id="IPR036914">
    <property type="entry name" value="MGS-like_dom_sf"/>
</dbReference>
<feature type="domain" description="MGS-like" evidence="21">
    <location>
        <begin position="942"/>
        <end position="1085"/>
    </location>
</feature>
<dbReference type="GO" id="GO:0006541">
    <property type="term" value="P:glutamine metabolic process"/>
    <property type="evidence" value="ECO:0007669"/>
    <property type="project" value="TreeGrafter"/>
</dbReference>
<feature type="binding site" evidence="19">
    <location>
        <position position="287"/>
    </location>
    <ligand>
        <name>ATP</name>
        <dbReference type="ChEBI" id="CHEBI:30616"/>
        <label>1</label>
    </ligand>
</feature>
<feature type="domain" description="ATP-grasp" evidence="20">
    <location>
        <begin position="681"/>
        <end position="873"/>
    </location>
</feature>
<dbReference type="GO" id="GO:0044205">
    <property type="term" value="P:'de novo' UMP biosynthetic process"/>
    <property type="evidence" value="ECO:0007669"/>
    <property type="project" value="UniProtKB-UniRule"/>
</dbReference>
<dbReference type="OrthoDB" id="9804197at2"/>
<sequence length="1085" mass="120235">MPKRTDIESILIIGSGPIVIGQACEFDYSGVQACKALREESYRIILVNSNPASIMTDPDIAHATYIEPIDWTVVRKIIEKERPDAILPTMGGQTALNCALDLYRQGVLTEFGVEMIGATANAIEQSEDRQLFEKAIKKIGLNTPRSGIASNFQEALAVVATVGFPCIIRSSFTLGGTGSGIAYNIKDLKEIFNHGLGLDSSNNCQLMIEESLIGWKEYEMEVVRDYKDNCIIVCSIENIDPMGIHTGDSITVAPAQTLTDKEYQMMRNAAIAILREIGVETGGSNVQFAVNPDNGQLIIIEMNPRVSRSSALASKATGFPIAKIAAKLAIGYHLDELMNSITGSLTPASFEPTIDYVVTKIPRFNFDKFSGTNNRLTTQMKSVGEVMAIGRTQQESLQKALRSLEVDATGFDPKVKLEDPEALNIIHYELQNAGCERIWFVADAFRAGMSIDNIFLLTKIDRWFLVQIEELIKLENHLSNIGITVLNPYYLRKLKRKGFSDARIAMLVGVKEEDIRNLREKYNLYPVYKRVDTCAAEFATNTAYMYSTYDDECESHPSNYGKKIIVLGGGPNRIGQGIEFDYCCVHALLVLREEGYQPIMVNCNPETVSTDYDISDRLYLEPVSLENILDIIRIEQPDGMIIQFGGQTPLKLAHLLEAAGVPIIGTQPKAIELAENRELFQKMVTTLGFKQPINATVTNIDMAVEKAAIIGYPLMVRPSYVLGGRSMKIIYNKIDLLLSLNNAFSISDCETPVLLEEFIEHATEIDVDAICDGNKVFICGMMEHIEHAGIHSGDSACLLPPYTLNSDIQDHMRRQVKKLALELNVIGLMNVQFAVKNNDVYLIEVNPRASRTVPFVSKAIGIALAKVATRVIVGKSLIQQGITNEIIPPYFSVKEVVLPFNKFPGIDPILGPEMRSTGEVMGFGKTLAEALAKAMLGVGKQYQIKTIGRVLLLFSEINQEQVVNLSLQLLNHGLILDVTENIALILIKEYGINACKVNVVNNNTKIFSEVQDNIKNGRYSYIIVMTTINNKHINLFKFIISLAIKYKVYYDTTINGAFATAMSLNADATAQVISIQEMHSTIKIY</sequence>
<dbReference type="Gene3D" id="3.40.50.20">
    <property type="match status" value="2"/>
</dbReference>
<dbReference type="Gene3D" id="3.40.50.1380">
    <property type="entry name" value="Methylglyoxal synthase-like domain"/>
    <property type="match status" value="1"/>
</dbReference>
<gene>
    <name evidence="19 22" type="primary">carB</name>
    <name evidence="22" type="ORF">AB162_507</name>
</gene>
<dbReference type="NCBIfam" id="NF003671">
    <property type="entry name" value="PRK05294.1"/>
    <property type="match status" value="1"/>
</dbReference>
<feature type="binding site" evidence="19">
    <location>
        <position position="245"/>
    </location>
    <ligand>
        <name>ATP</name>
        <dbReference type="ChEBI" id="CHEBI:30616"/>
        <label>1</label>
    </ligand>
</feature>
<dbReference type="FunFam" id="3.40.50.20:FF:000001">
    <property type="entry name" value="Carbamoyl-phosphate synthase large chain"/>
    <property type="match status" value="1"/>
</dbReference>
<feature type="binding site" evidence="19">
    <location>
        <position position="764"/>
    </location>
    <ligand>
        <name>ATP</name>
        <dbReference type="ChEBI" id="CHEBI:30616"/>
        <label>2</label>
    </ligand>
</feature>
<dbReference type="PROSITE" id="PS00866">
    <property type="entry name" value="CPSASE_1"/>
    <property type="match status" value="1"/>
</dbReference>
<feature type="binding site" evidence="19">
    <location>
        <position position="169"/>
    </location>
    <ligand>
        <name>ATP</name>
        <dbReference type="ChEBI" id="CHEBI:30616"/>
        <label>1</label>
    </ligand>
</feature>
<comment type="pathway">
    <text evidence="3 19">Amino-acid biosynthesis; L-arginine biosynthesis; carbamoyl phosphate from bicarbonate: step 1/1.</text>
</comment>
<feature type="binding site" evidence="19">
    <location>
        <position position="844"/>
    </location>
    <ligand>
        <name>Mg(2+)</name>
        <dbReference type="ChEBI" id="CHEBI:18420"/>
        <label>3</label>
    </ligand>
</feature>
<comment type="domain">
    <text evidence="19">The large subunit is composed of 2 ATP-grasp domains that are involved in binding the 2 ATP molecules needed for carbamoyl phosphate synthesis. The N-terminal ATP-grasp domain (referred to as the carboxyphosphate synthetic component) catalyzes the ATP-dependent phosphorylation of hydrogencarbonate to carboxyphosphate and the subsequent nucleophilic attack by ammonia to form a carbamate intermediate. The C-terminal ATP-grasp domain (referred to as the carbamoyl phosphate synthetic component) then catalyzes the phosphorylation of carbamate with the second ATP to form the end product carbamoyl phosphate. The reactive and unstable enzyme intermediates are sequentially channeled from one active site to the next through the interior of the protein over a distance of at least 96 A.</text>
</comment>
<evidence type="ECO:0000256" key="18">
    <source>
        <dbReference type="ARBA" id="ARBA00062056"/>
    </source>
</evidence>
<dbReference type="InterPro" id="IPR016185">
    <property type="entry name" value="PreATP-grasp_dom_sf"/>
</dbReference>
<dbReference type="FunFam" id="1.10.1030.10:FF:000002">
    <property type="entry name" value="Carbamoyl-phosphate synthase large chain"/>
    <property type="match status" value="1"/>
</dbReference>
<feature type="binding site" evidence="19">
    <location>
        <position position="832"/>
    </location>
    <ligand>
        <name>Mg(2+)</name>
        <dbReference type="ChEBI" id="CHEBI:18420"/>
        <label>3</label>
    </ligand>
</feature>
<dbReference type="EC" id="6.3.4.16" evidence="19"/>
<evidence type="ECO:0000256" key="6">
    <source>
        <dbReference type="ARBA" id="ARBA00022598"/>
    </source>
</evidence>
<evidence type="ECO:0000256" key="3">
    <source>
        <dbReference type="ARBA" id="ARBA00005077"/>
    </source>
</evidence>
<evidence type="ECO:0000313" key="23">
    <source>
        <dbReference type="Proteomes" id="UP000056466"/>
    </source>
</evidence>
<keyword evidence="5 19" id="KW-0055">Arginine biosynthesis</keyword>
<feature type="region of interest" description="Carboxyphosphate synthetic domain" evidence="19">
    <location>
        <begin position="1"/>
        <end position="405"/>
    </location>
</feature>
<feature type="binding site" evidence="19">
    <location>
        <position position="792"/>
    </location>
    <ligand>
        <name>ATP</name>
        <dbReference type="ChEBI" id="CHEBI:30616"/>
        <label>2</label>
    </ligand>
</feature>
<dbReference type="InterPro" id="IPR006275">
    <property type="entry name" value="CPSase_lsu"/>
</dbReference>
<accession>A0A0K2BLM8</accession>
<evidence type="ECO:0000256" key="11">
    <source>
        <dbReference type="ARBA" id="ARBA00022840"/>
    </source>
</evidence>
<dbReference type="InterPro" id="IPR005483">
    <property type="entry name" value="CPSase_dom"/>
</dbReference>
<dbReference type="PROSITE" id="PS00867">
    <property type="entry name" value="CPSASE_2"/>
    <property type="match status" value="2"/>
</dbReference>
<evidence type="ECO:0000256" key="16">
    <source>
        <dbReference type="ARBA" id="ARBA00048816"/>
    </source>
</evidence>
<evidence type="ECO:0000256" key="12">
    <source>
        <dbReference type="ARBA" id="ARBA00022842"/>
    </source>
</evidence>
<comment type="cofactor">
    <cofactor evidence="19">
        <name>Mg(2+)</name>
        <dbReference type="ChEBI" id="CHEBI:18420"/>
    </cofactor>
    <cofactor evidence="19">
        <name>Mn(2+)</name>
        <dbReference type="ChEBI" id="CHEBI:29035"/>
    </cofactor>
    <text evidence="19">Binds 4 Mg(2+) or Mn(2+) ions per subunit.</text>
</comment>
<comment type="caution">
    <text evidence="19">Lacks conserved residue(s) required for the propagation of feature annotation.</text>
</comment>
<evidence type="ECO:0000313" key="22">
    <source>
        <dbReference type="EMBL" id="AKZ66089.1"/>
    </source>
</evidence>
<feature type="binding site" evidence="19">
    <location>
        <position position="301"/>
    </location>
    <ligand>
        <name>Mg(2+)</name>
        <dbReference type="ChEBI" id="CHEBI:18420"/>
        <label>1</label>
    </ligand>
</feature>
<feature type="binding site" evidence="19">
    <location>
        <position position="844"/>
    </location>
    <ligand>
        <name>Mn(2+)</name>
        <dbReference type="ChEBI" id="CHEBI:29035"/>
        <label>4</label>
    </ligand>
</feature>
<feature type="binding site" evidence="19">
    <location>
        <position position="176"/>
    </location>
    <ligand>
        <name>ATP</name>
        <dbReference type="ChEBI" id="CHEBI:30616"/>
        <label>1</label>
    </ligand>
</feature>
<feature type="binding site" evidence="19">
    <location>
        <position position="129"/>
    </location>
    <ligand>
        <name>ATP</name>
        <dbReference type="ChEBI" id="CHEBI:30616"/>
        <label>1</label>
    </ligand>
</feature>
<dbReference type="Pfam" id="PF02786">
    <property type="entry name" value="CPSase_L_D2"/>
    <property type="match status" value="2"/>
</dbReference>
<keyword evidence="11 19" id="KW-0067">ATP-binding</keyword>
<dbReference type="GO" id="GO:0005524">
    <property type="term" value="F:ATP binding"/>
    <property type="evidence" value="ECO:0007669"/>
    <property type="project" value="UniProtKB-UniRule"/>
</dbReference>
<comment type="pathway">
    <text evidence="2 19">Pyrimidine metabolism; UMP biosynthesis via de novo pathway; (S)-dihydroorotate from bicarbonate: step 1/3.</text>
</comment>
<dbReference type="EC" id="6.3.5.5" evidence="19"/>
<evidence type="ECO:0000256" key="2">
    <source>
        <dbReference type="ARBA" id="ARBA00004812"/>
    </source>
</evidence>
<feature type="binding site" evidence="19">
    <location>
        <position position="790"/>
    </location>
    <ligand>
        <name>ATP</name>
        <dbReference type="ChEBI" id="CHEBI:30616"/>
        <label>2</label>
    </ligand>
</feature>
<dbReference type="NCBIfam" id="TIGR01369">
    <property type="entry name" value="CPSaseII_lrg"/>
    <property type="match status" value="1"/>
</dbReference>
<feature type="binding site" evidence="19">
    <location>
        <position position="789"/>
    </location>
    <ligand>
        <name>ATP</name>
        <dbReference type="ChEBI" id="CHEBI:30616"/>
        <label>2</label>
    </ligand>
</feature>
<feature type="binding site" evidence="19">
    <location>
        <position position="301"/>
    </location>
    <ligand>
        <name>Mn(2+)</name>
        <dbReference type="ChEBI" id="CHEBI:29035"/>
        <label>1</label>
    </ligand>
</feature>
<evidence type="ECO:0000256" key="15">
    <source>
        <dbReference type="ARBA" id="ARBA00047359"/>
    </source>
</evidence>
<dbReference type="EMBL" id="CP011787">
    <property type="protein sequence ID" value="AKZ66089.1"/>
    <property type="molecule type" value="Genomic_DNA"/>
</dbReference>
<feature type="binding site" evidence="19">
    <location>
        <position position="303"/>
    </location>
    <ligand>
        <name>Mg(2+)</name>
        <dbReference type="ChEBI" id="CHEBI:18420"/>
        <label>2</label>
    </ligand>
</feature>
<evidence type="ECO:0000256" key="19">
    <source>
        <dbReference type="HAMAP-Rule" id="MF_01210"/>
    </source>
</evidence>
<dbReference type="InterPro" id="IPR005480">
    <property type="entry name" value="CPSase_lsu_oligo"/>
</dbReference>
<evidence type="ECO:0000256" key="1">
    <source>
        <dbReference type="ARBA" id="ARBA00001936"/>
    </source>
</evidence>
<feature type="binding site" evidence="19">
    <location>
        <position position="287"/>
    </location>
    <ligand>
        <name>Mg(2+)</name>
        <dbReference type="ChEBI" id="CHEBI:18420"/>
        <label>1</label>
    </ligand>
</feature>
<feature type="binding site" evidence="19">
    <location>
        <position position="844"/>
    </location>
    <ligand>
        <name>ATP</name>
        <dbReference type="ChEBI" id="CHEBI:30616"/>
        <label>2</label>
    </ligand>
</feature>
<dbReference type="InterPro" id="IPR058047">
    <property type="entry name" value="CPSase_preATP-grasp"/>
</dbReference>
<comment type="catalytic activity">
    <reaction evidence="15 19">
        <text>hydrogencarbonate + NH4(+) + 2 ATP = carbamoyl phosphate + 2 ADP + phosphate + 2 H(+)</text>
        <dbReference type="Rhea" id="RHEA:18029"/>
        <dbReference type="ChEBI" id="CHEBI:15378"/>
        <dbReference type="ChEBI" id="CHEBI:17544"/>
        <dbReference type="ChEBI" id="CHEBI:28938"/>
        <dbReference type="ChEBI" id="CHEBI:30616"/>
        <dbReference type="ChEBI" id="CHEBI:43474"/>
        <dbReference type="ChEBI" id="CHEBI:58228"/>
        <dbReference type="ChEBI" id="CHEBI:456216"/>
        <dbReference type="EC" id="6.3.4.16"/>
    </reaction>
</comment>
<dbReference type="InterPro" id="IPR005479">
    <property type="entry name" value="CPAse_ATP-bd"/>
</dbReference>
<evidence type="ECO:0000256" key="9">
    <source>
        <dbReference type="ARBA" id="ARBA00022737"/>
    </source>
</evidence>
<dbReference type="GO" id="GO:0004088">
    <property type="term" value="F:carbamoyl-phosphate synthase (glutamine-hydrolyzing) activity"/>
    <property type="evidence" value="ECO:0007669"/>
    <property type="project" value="UniProtKB-UniRule"/>
</dbReference>
<evidence type="ECO:0000256" key="5">
    <source>
        <dbReference type="ARBA" id="ARBA00022571"/>
    </source>
</evidence>
<dbReference type="Pfam" id="PF02787">
    <property type="entry name" value="CPSase_L_D3"/>
    <property type="match status" value="1"/>
</dbReference>
<dbReference type="PANTHER" id="PTHR11405">
    <property type="entry name" value="CARBAMOYLTRANSFERASE FAMILY MEMBER"/>
    <property type="match status" value="1"/>
</dbReference>
<evidence type="ECO:0000256" key="7">
    <source>
        <dbReference type="ARBA" id="ARBA00022605"/>
    </source>
</evidence>
<dbReference type="Proteomes" id="UP000056466">
    <property type="component" value="Chromosome"/>
</dbReference>
<feature type="binding site" evidence="19">
    <location>
        <position position="832"/>
    </location>
    <ligand>
        <name>Mn(2+)</name>
        <dbReference type="ChEBI" id="CHEBI:29035"/>
        <label>3</label>
    </ligand>
</feature>
<dbReference type="GO" id="GO:0046872">
    <property type="term" value="F:metal ion binding"/>
    <property type="evidence" value="ECO:0007669"/>
    <property type="project" value="UniProtKB-KW"/>
</dbReference>
<evidence type="ECO:0000256" key="8">
    <source>
        <dbReference type="ARBA" id="ARBA00022723"/>
    </source>
</evidence>
<evidence type="ECO:0000256" key="14">
    <source>
        <dbReference type="ARBA" id="ARBA00023211"/>
    </source>
</evidence>
<dbReference type="Gene3D" id="3.30.470.20">
    <property type="entry name" value="ATP-grasp fold, B domain"/>
    <property type="match status" value="2"/>
</dbReference>
<evidence type="ECO:0000259" key="20">
    <source>
        <dbReference type="PROSITE" id="PS50975"/>
    </source>
</evidence>
<evidence type="ECO:0000256" key="4">
    <source>
        <dbReference type="ARBA" id="ARBA00009799"/>
    </source>
</evidence>
<reference evidence="22 23" key="1">
    <citation type="submission" date="2015-06" db="EMBL/GenBank/DDBJ databases">
        <title>Lineage-specific patterns of genome deterioration in obligate symbionts.</title>
        <authorList>
            <person name="Bennett G.M."/>
            <person name="McCutcheon J.P."/>
            <person name="McDonald B.R."/>
            <person name="Moran N.A."/>
        </authorList>
    </citation>
    <scope>NUCLEOTIDE SEQUENCE [LARGE SCALE GENOMIC DNA]</scope>
    <source>
        <strain evidence="22 23">B-GSS</strain>
    </source>
</reference>
<evidence type="ECO:0000256" key="10">
    <source>
        <dbReference type="ARBA" id="ARBA00022741"/>
    </source>
</evidence>
<keyword evidence="14" id="KW-0464">Manganese</keyword>
<name>A0A0K2BLM8_9GAMM</name>
<feature type="binding site" evidence="19">
    <location>
        <position position="717"/>
    </location>
    <ligand>
        <name>ATP</name>
        <dbReference type="ChEBI" id="CHEBI:30616"/>
        <label>2</label>
    </ligand>
</feature>
<dbReference type="NCBIfam" id="NF009455">
    <property type="entry name" value="PRK12815.1"/>
    <property type="match status" value="1"/>
</dbReference>
<dbReference type="SUPFAM" id="SSF52335">
    <property type="entry name" value="Methylglyoxal synthase-like"/>
    <property type="match status" value="1"/>
</dbReference>
<dbReference type="SUPFAM" id="SSF48108">
    <property type="entry name" value="Carbamoyl phosphate synthetase, large subunit connection domain"/>
    <property type="match status" value="1"/>
</dbReference>
<feature type="binding site" evidence="19">
    <location>
        <position position="844"/>
    </location>
    <ligand>
        <name>Mg(2+)</name>
        <dbReference type="ChEBI" id="CHEBI:18420"/>
        <label>4</label>
    </ligand>
</feature>
<dbReference type="FunFam" id="3.40.50.20:FF:000003">
    <property type="entry name" value="Carbamoyl-phosphate synthase large chain"/>
    <property type="match status" value="1"/>
</dbReference>
<dbReference type="SMART" id="SM01096">
    <property type="entry name" value="CPSase_L_D3"/>
    <property type="match status" value="1"/>
</dbReference>
<feature type="binding site" evidence="19">
    <location>
        <position position="846"/>
    </location>
    <ligand>
        <name>Mg(2+)</name>
        <dbReference type="ChEBI" id="CHEBI:18420"/>
        <label>4</label>
    </ligand>
</feature>
<dbReference type="SUPFAM" id="SSF56059">
    <property type="entry name" value="Glutathione synthetase ATP-binding domain-like"/>
    <property type="match status" value="2"/>
</dbReference>
<comment type="cofactor">
    <cofactor evidence="1">
        <name>Mn(2+)</name>
        <dbReference type="ChEBI" id="CHEBI:29035"/>
    </cofactor>
</comment>
<keyword evidence="13 19" id="KW-0665">Pyrimidine biosynthesis</keyword>
<feature type="domain" description="ATP-grasp" evidence="20">
    <location>
        <begin position="133"/>
        <end position="330"/>
    </location>
</feature>
<dbReference type="PROSITE" id="PS51257">
    <property type="entry name" value="PROKAR_LIPOPROTEIN"/>
    <property type="match status" value="1"/>
</dbReference>
<feature type="binding site" evidence="19">
    <location>
        <position position="791"/>
    </location>
    <ligand>
        <name>ATP</name>
        <dbReference type="ChEBI" id="CHEBI:30616"/>
        <label>2</label>
    </ligand>
</feature>
<dbReference type="AlphaFoldDB" id="A0A0K2BLM8"/>
<feature type="binding site" evidence="19">
    <location>
        <position position="303"/>
    </location>
    <ligand>
        <name>Mn(2+)</name>
        <dbReference type="ChEBI" id="CHEBI:29035"/>
        <label>2</label>
    </ligand>
</feature>
<keyword evidence="23" id="KW-1185">Reference proteome</keyword>
<keyword evidence="6 19" id="KW-0436">Ligase</keyword>
<dbReference type="KEGG" id="bcig:AB162_507"/>
<keyword evidence="9 19" id="KW-0677">Repeat</keyword>
<dbReference type="SUPFAM" id="SSF52440">
    <property type="entry name" value="PreATP-grasp domain"/>
    <property type="match status" value="2"/>
</dbReference>
<dbReference type="UniPathway" id="UPA00070">
    <property type="reaction ID" value="UER00115"/>
</dbReference>
<feature type="binding site" evidence="19">
    <location>
        <position position="244"/>
    </location>
    <ligand>
        <name>ATP</name>
        <dbReference type="ChEBI" id="CHEBI:30616"/>
        <label>1</label>
    </ligand>
</feature>